<evidence type="ECO:0000313" key="2">
    <source>
        <dbReference type="EMBL" id="CAB1452977.1"/>
    </source>
</evidence>
<proteinExistence type="predicted"/>
<feature type="region of interest" description="Disordered" evidence="1">
    <location>
        <begin position="158"/>
        <end position="191"/>
    </location>
</feature>
<accession>A0A9N7VHN1</accession>
<protein>
    <submittedName>
        <fullName evidence="2">Uncharacterized protein</fullName>
    </submittedName>
</protein>
<dbReference type="EMBL" id="CADEAL010004150">
    <property type="protein sequence ID" value="CAB1452977.1"/>
    <property type="molecule type" value="Genomic_DNA"/>
</dbReference>
<keyword evidence="3" id="KW-1185">Reference proteome</keyword>
<name>A0A9N7VHN1_PLEPL</name>
<feature type="compositionally biased region" description="Basic and acidic residues" evidence="1">
    <location>
        <begin position="163"/>
        <end position="177"/>
    </location>
</feature>
<evidence type="ECO:0000313" key="3">
    <source>
        <dbReference type="Proteomes" id="UP001153269"/>
    </source>
</evidence>
<evidence type="ECO:0000256" key="1">
    <source>
        <dbReference type="SAM" id="MobiDB-lite"/>
    </source>
</evidence>
<organism evidence="2 3">
    <name type="scientific">Pleuronectes platessa</name>
    <name type="common">European plaice</name>
    <dbReference type="NCBI Taxonomy" id="8262"/>
    <lineage>
        <taxon>Eukaryota</taxon>
        <taxon>Metazoa</taxon>
        <taxon>Chordata</taxon>
        <taxon>Craniata</taxon>
        <taxon>Vertebrata</taxon>
        <taxon>Euteleostomi</taxon>
        <taxon>Actinopterygii</taxon>
        <taxon>Neopterygii</taxon>
        <taxon>Teleostei</taxon>
        <taxon>Neoteleostei</taxon>
        <taxon>Acanthomorphata</taxon>
        <taxon>Carangaria</taxon>
        <taxon>Pleuronectiformes</taxon>
        <taxon>Pleuronectoidei</taxon>
        <taxon>Pleuronectidae</taxon>
        <taxon>Pleuronectes</taxon>
    </lineage>
</organism>
<dbReference type="Proteomes" id="UP001153269">
    <property type="component" value="Unassembled WGS sequence"/>
</dbReference>
<feature type="non-terminal residue" evidence="2">
    <location>
        <position position="319"/>
    </location>
</feature>
<comment type="caution">
    <text evidence="2">The sequence shown here is derived from an EMBL/GenBank/DDBJ whole genome shotgun (WGS) entry which is preliminary data.</text>
</comment>
<gene>
    <name evidence="2" type="ORF">PLEPLA_LOCUS40727</name>
</gene>
<sequence length="319" mass="33947">GDSVIEEPAVHWSQCIGDRYGTSFLILSSWIPSSLQRTAVSSVLWDGGRLEGVGSADPAVRPVPVDLLAMTSWSYDPSAAATATIALLLSSSLTFGCVCPALSLTCSLDQNSHDDVIIMSQQLCYVGFTSLHFCQMLTIVSGKFRVRVSSYLPPVSGPLSWAGKREPPPSPACKREANAGQGDSGKSLAEDRGVMLRGGGGAFRLLESWNRNERKVKEKDRGVQTDGGPVVRATLPPRESPDVDTTLAPSLPLSYPLHHAQRGSAASYRLAAVFGSRHFLNPASPHLAPEGGAMGSDSHVELLFSAITNVPTLLTSQLH</sequence>
<reference evidence="2" key="1">
    <citation type="submission" date="2020-03" db="EMBL/GenBank/DDBJ databases">
        <authorList>
            <person name="Weist P."/>
        </authorList>
    </citation>
    <scope>NUCLEOTIDE SEQUENCE</scope>
</reference>
<dbReference type="AlphaFoldDB" id="A0A9N7VHN1"/>